<protein>
    <submittedName>
        <fullName evidence="1">Uncharacterized protein</fullName>
    </submittedName>
</protein>
<proteinExistence type="predicted"/>
<organism evidence="1">
    <name type="scientific">Lepeophtheirus salmonis</name>
    <name type="common">Salmon louse</name>
    <name type="synonym">Caligus salmonis</name>
    <dbReference type="NCBI Taxonomy" id="72036"/>
    <lineage>
        <taxon>Eukaryota</taxon>
        <taxon>Metazoa</taxon>
        <taxon>Ecdysozoa</taxon>
        <taxon>Arthropoda</taxon>
        <taxon>Crustacea</taxon>
        <taxon>Multicrustacea</taxon>
        <taxon>Hexanauplia</taxon>
        <taxon>Copepoda</taxon>
        <taxon>Siphonostomatoida</taxon>
        <taxon>Caligidae</taxon>
        <taxon>Lepeophtheirus</taxon>
    </lineage>
</organism>
<sequence>MINYFYGRNSMALIWTTFTFNKRALRDKTIQRLELDLIKISRA</sequence>
<dbReference type="EMBL" id="HACA01003129">
    <property type="protein sequence ID" value="CDW20490.1"/>
    <property type="molecule type" value="Transcribed_RNA"/>
</dbReference>
<accession>A0A0K2T3Y3</accession>
<name>A0A0K2T3Y3_LEPSM</name>
<evidence type="ECO:0000313" key="1">
    <source>
        <dbReference type="EMBL" id="CDW20490.1"/>
    </source>
</evidence>
<dbReference type="AlphaFoldDB" id="A0A0K2T3Y3"/>
<reference evidence="1" key="1">
    <citation type="submission" date="2014-05" db="EMBL/GenBank/DDBJ databases">
        <authorList>
            <person name="Chronopoulou M."/>
        </authorList>
    </citation>
    <scope>NUCLEOTIDE SEQUENCE</scope>
    <source>
        <tissue evidence="1">Whole organism</tissue>
    </source>
</reference>